<keyword evidence="3" id="KW-1185">Reference proteome</keyword>
<dbReference type="PANTHER" id="PTHR14292:SF2">
    <property type="entry name" value="INTERLEUKIN-18-BINDING PROTEIN"/>
    <property type="match status" value="1"/>
</dbReference>
<organism evidence="2 3">
    <name type="scientific">Pelobates cultripes</name>
    <name type="common">Western spadefoot toad</name>
    <dbReference type="NCBI Taxonomy" id="61616"/>
    <lineage>
        <taxon>Eukaryota</taxon>
        <taxon>Metazoa</taxon>
        <taxon>Chordata</taxon>
        <taxon>Craniata</taxon>
        <taxon>Vertebrata</taxon>
        <taxon>Euteleostomi</taxon>
        <taxon>Amphibia</taxon>
        <taxon>Batrachia</taxon>
        <taxon>Anura</taxon>
        <taxon>Pelobatoidea</taxon>
        <taxon>Pelobatidae</taxon>
        <taxon>Pelobates</taxon>
    </lineage>
</organism>
<feature type="domain" description="Ig-like" evidence="1">
    <location>
        <begin position="17"/>
        <end position="116"/>
    </location>
</feature>
<dbReference type="SUPFAM" id="SSF48726">
    <property type="entry name" value="Immunoglobulin"/>
    <property type="match status" value="1"/>
</dbReference>
<evidence type="ECO:0000313" key="2">
    <source>
        <dbReference type="EMBL" id="CAH2225954.1"/>
    </source>
</evidence>
<reference evidence="2" key="1">
    <citation type="submission" date="2022-03" db="EMBL/GenBank/DDBJ databases">
        <authorList>
            <person name="Alioto T."/>
            <person name="Alioto T."/>
            <person name="Gomez Garrido J."/>
        </authorList>
    </citation>
    <scope>NUCLEOTIDE SEQUENCE</scope>
</reference>
<dbReference type="InterPro" id="IPR039681">
    <property type="entry name" value="IL18BP"/>
</dbReference>
<dbReference type="Proteomes" id="UP001295444">
    <property type="component" value="Chromosome 01"/>
</dbReference>
<dbReference type="InterPro" id="IPR036179">
    <property type="entry name" value="Ig-like_dom_sf"/>
</dbReference>
<dbReference type="Gene3D" id="2.60.40.10">
    <property type="entry name" value="Immunoglobulins"/>
    <property type="match status" value="1"/>
</dbReference>
<proteinExistence type="predicted"/>
<protein>
    <submittedName>
        <fullName evidence="2">Interleukin-1 receptor type 2-like isoform X2</fullName>
    </submittedName>
</protein>
<dbReference type="EMBL" id="OW240912">
    <property type="protein sequence ID" value="CAH2225954.1"/>
    <property type="molecule type" value="Genomic_DNA"/>
</dbReference>
<dbReference type="PROSITE" id="PS50835">
    <property type="entry name" value="IG_LIKE"/>
    <property type="match status" value="1"/>
</dbReference>
<dbReference type="Pfam" id="PF22009">
    <property type="entry name" value="YLDV-IL18BP-like"/>
    <property type="match status" value="1"/>
</dbReference>
<keyword evidence="2" id="KW-0675">Receptor</keyword>
<dbReference type="PANTHER" id="PTHR14292">
    <property type="entry name" value="INTERLEUKIN-18-BINDING PROTEIN"/>
    <property type="match status" value="1"/>
</dbReference>
<name>A0AAD1R8B4_PELCU</name>
<sequence>MPFISRAPAQPALNKLPAILKPENCTIFTKEGGNFTINCTAESTWRDFNLVYWLANNNFIENEFPDGRVSEGPEKINQTQNVYTVQKSLIFSPTKQEDFNTNFTCVIQDPAGVDVKHIILKKEPAAAKV</sequence>
<dbReference type="InterPro" id="IPR013783">
    <property type="entry name" value="Ig-like_fold"/>
</dbReference>
<dbReference type="GO" id="GO:0042007">
    <property type="term" value="F:interleukin-18 binding"/>
    <property type="evidence" value="ECO:0007669"/>
    <property type="project" value="InterPro"/>
</dbReference>
<gene>
    <name evidence="2" type="ORF">PECUL_23A061360</name>
</gene>
<accession>A0AAD1R8B4</accession>
<dbReference type="InterPro" id="IPR007110">
    <property type="entry name" value="Ig-like_dom"/>
</dbReference>
<dbReference type="InterPro" id="IPR055139">
    <property type="entry name" value="IL18BP-like_dom"/>
</dbReference>
<dbReference type="AlphaFoldDB" id="A0AAD1R8B4"/>
<evidence type="ECO:0000313" key="3">
    <source>
        <dbReference type="Proteomes" id="UP001295444"/>
    </source>
</evidence>
<evidence type="ECO:0000259" key="1">
    <source>
        <dbReference type="PROSITE" id="PS50835"/>
    </source>
</evidence>